<dbReference type="Pfam" id="PF00403">
    <property type="entry name" value="HMA"/>
    <property type="match status" value="1"/>
</dbReference>
<evidence type="ECO:0000256" key="6">
    <source>
        <dbReference type="ARBA" id="ARBA00022692"/>
    </source>
</evidence>
<evidence type="ECO:0000256" key="10">
    <source>
        <dbReference type="ARBA" id="ARBA00022842"/>
    </source>
</evidence>
<feature type="transmembrane region" description="Helical" evidence="15">
    <location>
        <begin position="183"/>
        <end position="201"/>
    </location>
</feature>
<keyword evidence="12 15" id="KW-1133">Transmembrane helix</keyword>
<feature type="transmembrane region" description="Helical" evidence="15">
    <location>
        <begin position="88"/>
        <end position="113"/>
    </location>
</feature>
<dbReference type="InterPro" id="IPR023299">
    <property type="entry name" value="ATPase_P-typ_cyto_dom_N"/>
</dbReference>
<keyword evidence="18" id="KW-1185">Reference proteome</keyword>
<keyword evidence="6 15" id="KW-0812">Transmembrane</keyword>
<evidence type="ECO:0000256" key="15">
    <source>
        <dbReference type="RuleBase" id="RU362081"/>
    </source>
</evidence>
<dbReference type="NCBIfam" id="TIGR01525">
    <property type="entry name" value="ATPase-IB_hvy"/>
    <property type="match status" value="1"/>
</dbReference>
<dbReference type="InterPro" id="IPR001757">
    <property type="entry name" value="P_typ_ATPase"/>
</dbReference>
<dbReference type="InterPro" id="IPR017969">
    <property type="entry name" value="Heavy-metal-associated_CS"/>
</dbReference>
<dbReference type="PROSITE" id="PS01047">
    <property type="entry name" value="HMA_1"/>
    <property type="match status" value="1"/>
</dbReference>
<dbReference type="PROSITE" id="PS00154">
    <property type="entry name" value="ATPASE_E1_E2"/>
    <property type="match status" value="1"/>
</dbReference>
<evidence type="ECO:0000256" key="2">
    <source>
        <dbReference type="ARBA" id="ARBA00006024"/>
    </source>
</evidence>
<sequence length="692" mass="71868">MEQRQLFAVDGLFCAGCARGLEKRLAALDGVVAAGVHFVTASALVRWDPARCDPQAIGRRVGEAGYRLIERQSLADTAARFDREVQRLALRLAVAIVFGMWSMGAALILYVQPDIASPVAWWIALASGLFALPVLAYSGAAIFRMAWRSIRLRAPGLDLLIATGASGAVVLSTASLVRGEAQVYFDTATMLVTLLLLGRLIETRVRRTAIQALSAVDDLAANQAVALADGGSVELRQLAIGASIMIDAGAVIPGDGVVVEGESLIDRSIMTGEAMASAIGPDDRVQAGTTNLRRRLMVRVDRAYGDRDIDRMGGRIALEIAGRGEPRRALDQWIARLLAAAPAWSALAFLIAFALGASLVEAMTRALATLIVICPCALAIAAPLAHVRAAGVAARRGIRIADPAALEALAGMRTAIFDKTGTLTLARLRVDLVEPIAPFAREELLEAAAAAERGIDHPIARALANGADGPAGNRFDRSAGGVDLRGRDVAVSSANDACDDGRTWLDVMIDGQRAGRIGLADTLDQEAPATIAELHAAGIEVRLATGDGVDAALSVAGRVGVPQTMVAAGCTPLDKAKLVAAVLHPVIVIGDGVNDAPALAAADCGITVARAHAAAAATAGLVLEVGGIGTVLPAWRLARRTQHVITQNFVLATGYNIVAVPLAVLGLMTPLVAAAAMVASSCLVTMNAMRLN</sequence>
<evidence type="ECO:0000256" key="4">
    <source>
        <dbReference type="ARBA" id="ARBA00022475"/>
    </source>
</evidence>
<feature type="transmembrane region" description="Helical" evidence="15">
    <location>
        <begin position="159"/>
        <end position="177"/>
    </location>
</feature>
<evidence type="ECO:0000256" key="7">
    <source>
        <dbReference type="ARBA" id="ARBA00022723"/>
    </source>
</evidence>
<dbReference type="PRINTS" id="PR00119">
    <property type="entry name" value="CATATPASE"/>
</dbReference>
<evidence type="ECO:0000256" key="12">
    <source>
        <dbReference type="ARBA" id="ARBA00022989"/>
    </source>
</evidence>
<dbReference type="Pfam" id="PF00702">
    <property type="entry name" value="Hydrolase"/>
    <property type="match status" value="1"/>
</dbReference>
<evidence type="ECO:0000259" key="16">
    <source>
        <dbReference type="PROSITE" id="PS50846"/>
    </source>
</evidence>
<comment type="similarity">
    <text evidence="2 15">Belongs to the cation transport ATPase (P-type) (TC 3.A.3) family. Type IB subfamily.</text>
</comment>
<proteinExistence type="inferred from homology"/>
<gene>
    <name evidence="17" type="ORF">NUTIK01_32640</name>
</gene>
<dbReference type="InterPro" id="IPR006121">
    <property type="entry name" value="HMA_dom"/>
</dbReference>
<keyword evidence="11" id="KW-1278">Translocase</keyword>
<dbReference type="Pfam" id="PF00122">
    <property type="entry name" value="E1-E2_ATPase"/>
    <property type="match status" value="1"/>
</dbReference>
<comment type="caution">
    <text evidence="17">The sequence shown here is derived from an EMBL/GenBank/DDBJ whole genome shotgun (WGS) entry which is preliminary data.</text>
</comment>
<feature type="transmembrane region" description="Helical" evidence="15">
    <location>
        <begin position="366"/>
        <end position="387"/>
    </location>
</feature>
<dbReference type="PROSITE" id="PS50846">
    <property type="entry name" value="HMA_2"/>
    <property type="match status" value="1"/>
</dbReference>
<keyword evidence="10" id="KW-0460">Magnesium</keyword>
<reference evidence="17 18" key="1">
    <citation type="submission" date="2023-06" db="EMBL/GenBank/DDBJ databases">
        <title>Draft genome sequence of Novosphingobium sp. strain IK01.</title>
        <authorList>
            <person name="Hatamoto M."/>
            <person name="Ikarashi T."/>
            <person name="Yamaguchi T."/>
        </authorList>
    </citation>
    <scope>NUCLEOTIDE SEQUENCE [LARGE SCALE GENOMIC DNA]</scope>
    <source>
        <strain evidence="17 18">IK01</strain>
    </source>
</reference>
<dbReference type="SUPFAM" id="SSF81653">
    <property type="entry name" value="Calcium ATPase, transduction domain A"/>
    <property type="match status" value="1"/>
</dbReference>
<dbReference type="PANTHER" id="PTHR43520:SF5">
    <property type="entry name" value="CATION-TRANSPORTING P-TYPE ATPASE-RELATED"/>
    <property type="match status" value="1"/>
</dbReference>
<keyword evidence="13" id="KW-0406">Ion transport</keyword>
<dbReference type="InterPro" id="IPR027256">
    <property type="entry name" value="P-typ_ATPase_IB"/>
</dbReference>
<evidence type="ECO:0000256" key="1">
    <source>
        <dbReference type="ARBA" id="ARBA00004651"/>
    </source>
</evidence>
<dbReference type="CDD" id="cd00371">
    <property type="entry name" value="HMA"/>
    <property type="match status" value="1"/>
</dbReference>
<keyword evidence="5" id="KW-0597">Phosphoprotein</keyword>
<dbReference type="InterPro" id="IPR023214">
    <property type="entry name" value="HAD_sf"/>
</dbReference>
<evidence type="ECO:0000256" key="11">
    <source>
        <dbReference type="ARBA" id="ARBA00022967"/>
    </source>
</evidence>
<dbReference type="Proteomes" id="UP001187221">
    <property type="component" value="Unassembled WGS sequence"/>
</dbReference>
<keyword evidence="4 15" id="KW-1003">Cell membrane</keyword>
<keyword evidence="7 15" id="KW-0479">Metal-binding</keyword>
<dbReference type="EMBL" id="BTFW01000002">
    <property type="protein sequence ID" value="GMM62487.1"/>
    <property type="molecule type" value="Genomic_DNA"/>
</dbReference>
<dbReference type="Gene3D" id="2.70.150.10">
    <property type="entry name" value="Calcium-transporting ATPase, cytoplasmic transduction domain A"/>
    <property type="match status" value="1"/>
</dbReference>
<dbReference type="Gene3D" id="3.40.50.1000">
    <property type="entry name" value="HAD superfamily/HAD-like"/>
    <property type="match status" value="2"/>
</dbReference>
<keyword evidence="3" id="KW-0813">Transport</keyword>
<dbReference type="InterPro" id="IPR018303">
    <property type="entry name" value="ATPase_P-typ_P_site"/>
</dbReference>
<evidence type="ECO:0000313" key="17">
    <source>
        <dbReference type="EMBL" id="GMM62487.1"/>
    </source>
</evidence>
<dbReference type="SUPFAM" id="SSF56784">
    <property type="entry name" value="HAD-like"/>
    <property type="match status" value="1"/>
</dbReference>
<evidence type="ECO:0000256" key="5">
    <source>
        <dbReference type="ARBA" id="ARBA00022553"/>
    </source>
</evidence>
<keyword evidence="8 15" id="KW-0547">Nucleotide-binding</keyword>
<dbReference type="Gene3D" id="3.30.70.100">
    <property type="match status" value="1"/>
</dbReference>
<evidence type="ECO:0000313" key="18">
    <source>
        <dbReference type="Proteomes" id="UP001187221"/>
    </source>
</evidence>
<dbReference type="InterPro" id="IPR023298">
    <property type="entry name" value="ATPase_P-typ_TM_dom_sf"/>
</dbReference>
<organism evidence="17 18">
    <name type="scientific">Novosphingobium pituita</name>
    <dbReference type="NCBI Taxonomy" id="3056842"/>
    <lineage>
        <taxon>Bacteria</taxon>
        <taxon>Pseudomonadati</taxon>
        <taxon>Pseudomonadota</taxon>
        <taxon>Alphaproteobacteria</taxon>
        <taxon>Sphingomonadales</taxon>
        <taxon>Sphingomonadaceae</taxon>
        <taxon>Novosphingobium</taxon>
    </lineage>
</organism>
<comment type="subcellular location">
    <subcellularLocation>
        <location evidence="1">Cell membrane</location>
        <topology evidence="1">Multi-pass membrane protein</topology>
    </subcellularLocation>
</comment>
<dbReference type="PANTHER" id="PTHR43520">
    <property type="entry name" value="ATP7, ISOFORM B"/>
    <property type="match status" value="1"/>
</dbReference>
<dbReference type="SUPFAM" id="SSF81665">
    <property type="entry name" value="Calcium ATPase, transmembrane domain M"/>
    <property type="match status" value="1"/>
</dbReference>
<keyword evidence="14 15" id="KW-0472">Membrane</keyword>
<feature type="domain" description="HMA" evidence="16">
    <location>
        <begin position="3"/>
        <end position="69"/>
    </location>
</feature>
<dbReference type="Gene3D" id="3.40.1110.10">
    <property type="entry name" value="Calcium-transporting ATPase, cytoplasmic domain N"/>
    <property type="match status" value="1"/>
</dbReference>
<evidence type="ECO:0000256" key="14">
    <source>
        <dbReference type="ARBA" id="ARBA00023136"/>
    </source>
</evidence>
<evidence type="ECO:0000256" key="13">
    <source>
        <dbReference type="ARBA" id="ARBA00023065"/>
    </source>
</evidence>
<name>A0ABQ6PD54_9SPHN</name>
<dbReference type="InterPro" id="IPR036412">
    <property type="entry name" value="HAD-like_sf"/>
</dbReference>
<dbReference type="InterPro" id="IPR059000">
    <property type="entry name" value="ATPase_P-type_domA"/>
</dbReference>
<protein>
    <submittedName>
        <fullName evidence="17">Heavy metal translocating P-type ATPase</fullName>
    </submittedName>
</protein>
<evidence type="ECO:0000256" key="3">
    <source>
        <dbReference type="ARBA" id="ARBA00022448"/>
    </source>
</evidence>
<feature type="transmembrane region" description="Helical" evidence="15">
    <location>
        <begin position="337"/>
        <end position="360"/>
    </location>
</feature>
<dbReference type="InterPro" id="IPR036163">
    <property type="entry name" value="HMA_dom_sf"/>
</dbReference>
<accession>A0ABQ6PD54</accession>
<evidence type="ECO:0000256" key="9">
    <source>
        <dbReference type="ARBA" id="ARBA00022840"/>
    </source>
</evidence>
<keyword evidence="9 15" id="KW-0067">ATP-binding</keyword>
<feature type="transmembrane region" description="Helical" evidence="15">
    <location>
        <begin position="119"/>
        <end position="147"/>
    </location>
</feature>
<dbReference type="RefSeq" id="WP_317976213.1">
    <property type="nucleotide sequence ID" value="NZ_BTFW01000002.1"/>
</dbReference>
<evidence type="ECO:0000256" key="8">
    <source>
        <dbReference type="ARBA" id="ARBA00022741"/>
    </source>
</evidence>
<dbReference type="InterPro" id="IPR008250">
    <property type="entry name" value="ATPase_P-typ_transduc_dom_A_sf"/>
</dbReference>
<dbReference type="NCBIfam" id="TIGR01494">
    <property type="entry name" value="ATPase_P-type"/>
    <property type="match status" value="2"/>
</dbReference>
<dbReference type="SUPFAM" id="SSF55008">
    <property type="entry name" value="HMA, heavy metal-associated domain"/>
    <property type="match status" value="1"/>
</dbReference>